<name>A0A367Q8F9_9NOSO</name>
<sequence length="166" mass="19010">MPLSGRLADVETNLELWYETLGSMEQDLARTYDSRAKIAINQQIRDDILPQIRKYQVEYWQLLAQVAPSCTVDEIDACNAIIQVVQEAELITNNSHANYPNEVMQLLHQILEKLNKPEQLASAKVKVAVPLVPGIVSYEGELDTEESLRRIFQPFKRLFKEALKKN</sequence>
<evidence type="ECO:0000313" key="2">
    <source>
        <dbReference type="Proteomes" id="UP000252107"/>
    </source>
</evidence>
<dbReference type="AlphaFoldDB" id="A0A367Q8F9"/>
<gene>
    <name evidence="1" type="ORF">A6770_05310</name>
</gene>
<keyword evidence="2" id="KW-1185">Reference proteome</keyword>
<proteinExistence type="predicted"/>
<dbReference type="EMBL" id="LXQD01000339">
    <property type="protein sequence ID" value="RCJ19563.1"/>
    <property type="molecule type" value="Genomic_DNA"/>
</dbReference>
<accession>A0A367Q8F9</accession>
<dbReference type="Proteomes" id="UP000252107">
    <property type="component" value="Unassembled WGS sequence"/>
</dbReference>
<reference evidence="1" key="1">
    <citation type="submission" date="2016-04" db="EMBL/GenBank/DDBJ databases">
        <authorList>
            <person name="Tabuchi Yagui T.R."/>
        </authorList>
    </citation>
    <scope>NUCLEOTIDE SEQUENCE [LARGE SCALE GENOMIC DNA]</scope>
    <source>
        <strain evidence="1">NIES-26</strain>
    </source>
</reference>
<organism evidence="1 2">
    <name type="scientific">Nostoc minutum NIES-26</name>
    <dbReference type="NCBI Taxonomy" id="1844469"/>
    <lineage>
        <taxon>Bacteria</taxon>
        <taxon>Bacillati</taxon>
        <taxon>Cyanobacteriota</taxon>
        <taxon>Cyanophyceae</taxon>
        <taxon>Nostocales</taxon>
        <taxon>Nostocaceae</taxon>
        <taxon>Nostoc</taxon>
    </lineage>
</organism>
<protein>
    <submittedName>
        <fullName evidence="1">Uncharacterized protein</fullName>
    </submittedName>
</protein>
<evidence type="ECO:0000313" key="1">
    <source>
        <dbReference type="EMBL" id="RCJ19563.1"/>
    </source>
</evidence>
<comment type="caution">
    <text evidence="1">The sequence shown here is derived from an EMBL/GenBank/DDBJ whole genome shotgun (WGS) entry which is preliminary data.</text>
</comment>